<dbReference type="InterPro" id="IPR004441">
    <property type="entry name" value="rRNA_MeTrfase_TrmH"/>
</dbReference>
<dbReference type="CDD" id="cd18095">
    <property type="entry name" value="SpoU-like_rRNA-MTase"/>
    <property type="match status" value="1"/>
</dbReference>
<dbReference type="SUPFAM" id="SSF75217">
    <property type="entry name" value="alpha/beta knot"/>
    <property type="match status" value="1"/>
</dbReference>
<gene>
    <name evidence="5" type="primary">yfiF</name>
    <name evidence="5" type="ORF">SCTVLC_1797</name>
</gene>
<dbReference type="GO" id="GO:0008173">
    <property type="term" value="F:RNA methyltransferase activity"/>
    <property type="evidence" value="ECO:0007669"/>
    <property type="project" value="InterPro"/>
</dbReference>
<dbReference type="GO" id="GO:0003723">
    <property type="term" value="F:RNA binding"/>
    <property type="evidence" value="ECO:0007669"/>
    <property type="project" value="InterPro"/>
</dbReference>
<evidence type="ECO:0000313" key="5">
    <source>
        <dbReference type="EMBL" id="CDG48483.1"/>
    </source>
</evidence>
<name>A0A068RBP1_9GAMM</name>
<evidence type="ECO:0000256" key="1">
    <source>
        <dbReference type="ARBA" id="ARBA00022603"/>
    </source>
</evidence>
<feature type="region of interest" description="Disordered" evidence="3">
    <location>
        <begin position="1"/>
        <end position="112"/>
    </location>
</feature>
<reference evidence="5" key="2">
    <citation type="journal article" date="2014" name="Genome Biol. Evol.">
        <title>Settling down: the genome of Serratia symbiotica from the aphid Cinara tujafilina zooms in on the process of accommodation to a cooperative intracellular life.</title>
        <authorList>
            <person name="Manzano-Marin A."/>
            <person name="Latorre A."/>
        </authorList>
    </citation>
    <scope>NUCLEOTIDE SEQUENCE</scope>
    <source>
        <strain evidence="5">SCt-VLC</strain>
    </source>
</reference>
<dbReference type="InterPro" id="IPR013123">
    <property type="entry name" value="SpoU_subst-bd"/>
</dbReference>
<dbReference type="PANTHER" id="PTHR46429:SF2">
    <property type="entry name" value="TRNA_RRNA METHYLTRANSFERASE"/>
    <property type="match status" value="1"/>
</dbReference>
<dbReference type="PIRSF" id="PIRSF006280">
    <property type="entry name" value="YfiF_prd"/>
    <property type="match status" value="1"/>
</dbReference>
<feature type="domain" description="RNA 2-O ribose methyltransferase substrate binding" evidence="4">
    <location>
        <begin position="124"/>
        <end position="199"/>
    </location>
</feature>
<dbReference type="EC" id="2.1.1.-" evidence="5"/>
<dbReference type="SUPFAM" id="SSF55315">
    <property type="entry name" value="L30e-like"/>
    <property type="match status" value="1"/>
</dbReference>
<evidence type="ECO:0000259" key="4">
    <source>
        <dbReference type="SMART" id="SM00967"/>
    </source>
</evidence>
<dbReference type="InterPro" id="IPR029064">
    <property type="entry name" value="Ribosomal_eL30-like_sf"/>
</dbReference>
<dbReference type="InterPro" id="IPR001537">
    <property type="entry name" value="SpoU_MeTrfase"/>
</dbReference>
<accession>A0A068RBP1</accession>
<reference evidence="5" key="1">
    <citation type="submission" date="2013-06" db="EMBL/GenBank/DDBJ databases">
        <authorList>
            <person name="Mazano-Marin A."/>
        </authorList>
    </citation>
    <scope>NUCLEOTIDE SEQUENCE</scope>
    <source>
        <strain evidence="5">SCt-VLC</strain>
    </source>
</reference>
<dbReference type="NCBIfam" id="NF008117">
    <property type="entry name" value="PRK10864.1"/>
    <property type="match status" value="1"/>
</dbReference>
<dbReference type="PANTHER" id="PTHR46429">
    <property type="entry name" value="23S RRNA (GUANOSINE-2'-O-)-METHYLTRANSFERASE RLMB"/>
    <property type="match status" value="1"/>
</dbReference>
<dbReference type="Gene3D" id="3.30.1330.30">
    <property type="match status" value="1"/>
</dbReference>
<proteinExistence type="predicted"/>
<organism evidence="5">
    <name type="scientific">Serratia symbiotica SCt-VLC</name>
    <dbReference type="NCBI Taxonomy" id="1347341"/>
    <lineage>
        <taxon>Bacteria</taxon>
        <taxon>Pseudomonadati</taxon>
        <taxon>Pseudomonadota</taxon>
        <taxon>Gammaproteobacteria</taxon>
        <taxon>Enterobacterales</taxon>
        <taxon>Yersiniaceae</taxon>
        <taxon>Serratia</taxon>
        <taxon>Serratia symbiotica</taxon>
    </lineage>
</organism>
<dbReference type="SMART" id="SM00967">
    <property type="entry name" value="SpoU_sub_bind"/>
    <property type="match status" value="1"/>
</dbReference>
<dbReference type="GO" id="GO:0032259">
    <property type="term" value="P:methylation"/>
    <property type="evidence" value="ECO:0007669"/>
    <property type="project" value="UniProtKB-KW"/>
</dbReference>
<keyword evidence="1 5" id="KW-0489">Methyltransferase</keyword>
<dbReference type="GO" id="GO:0005829">
    <property type="term" value="C:cytosol"/>
    <property type="evidence" value="ECO:0007669"/>
    <property type="project" value="TreeGrafter"/>
</dbReference>
<keyword evidence="2 5" id="KW-0808">Transferase</keyword>
<dbReference type="Pfam" id="PF00588">
    <property type="entry name" value="SpoU_methylase"/>
    <property type="match status" value="1"/>
</dbReference>
<dbReference type="InterPro" id="IPR029026">
    <property type="entry name" value="tRNA_m1G_MTases_N"/>
</dbReference>
<dbReference type="InterPro" id="IPR029028">
    <property type="entry name" value="Alpha/beta_knot_MTases"/>
</dbReference>
<evidence type="ECO:0000256" key="3">
    <source>
        <dbReference type="SAM" id="MobiDB-lite"/>
    </source>
</evidence>
<dbReference type="RefSeq" id="WP_061770686.1">
    <property type="nucleotide sequence ID" value="NZ_FR904236.1"/>
</dbReference>
<sequence length="360" mass="39153">MNDAFSGKNGKVKVMYVRSDDGRNKNKHSAGKGRLVNSARSSREDQAKVRNGHDRLGAGFHRSEGDHSRRPALSSSADRGSYDSPWKTVSRAPDEEPAFDHGGISGKSFIDPEQLRRQRAEETRVYGENACQALFASRPDAIVRAWFIQSITPRFREALRWMAANRKAYHVVDEEELVKASGTEHHGGVCFLIKKRQGLDAQTYLKNPLATDCVLALEEVGNPHNLGAIVRSCAHFGVNGVLLQDPAVLESGAAVRTAEGGAEHIKAINADDFLSVLDIFRQAGYTIVTTSSHKGTALAQAKLPAKIVLVLGQERDGLSDSAWQQGDMSISIGGTGKVDSLNVSVATGILLADWWRQNQA</sequence>
<dbReference type="OrthoDB" id="9785673at2"/>
<dbReference type="EMBL" id="FR904236">
    <property type="protein sequence ID" value="CDG48483.1"/>
    <property type="molecule type" value="Genomic_DNA"/>
</dbReference>
<dbReference type="AlphaFoldDB" id="A0A068RBP1"/>
<dbReference type="Gene3D" id="3.40.1280.10">
    <property type="match status" value="1"/>
</dbReference>
<protein>
    <submittedName>
        <fullName evidence="5">Uncharacterized tRNA/rRNA methyltransferase YfiF</fullName>
        <ecNumber evidence="5">2.1.1.-</ecNumber>
    </submittedName>
</protein>
<dbReference type="GO" id="GO:0006396">
    <property type="term" value="P:RNA processing"/>
    <property type="evidence" value="ECO:0007669"/>
    <property type="project" value="InterPro"/>
</dbReference>
<evidence type="ECO:0000256" key="2">
    <source>
        <dbReference type="ARBA" id="ARBA00022679"/>
    </source>
</evidence>
<dbReference type="Pfam" id="PF08032">
    <property type="entry name" value="SpoU_sub_bind"/>
    <property type="match status" value="1"/>
</dbReference>
<dbReference type="InterPro" id="IPR016479">
    <property type="entry name" value="YfiF_prd"/>
</dbReference>
<feature type="compositionally biased region" description="Basic and acidic residues" evidence="3">
    <location>
        <begin position="41"/>
        <end position="69"/>
    </location>
</feature>